<dbReference type="RefSeq" id="WP_153251532.1">
    <property type="nucleotide sequence ID" value="NZ_CP047211.1"/>
</dbReference>
<evidence type="ECO:0000256" key="1">
    <source>
        <dbReference type="ARBA" id="ARBA00023125"/>
    </source>
</evidence>
<keyword evidence="5" id="KW-1185">Reference proteome</keyword>
<name>A0ABV7ZP37_9CORY</name>
<evidence type="ECO:0000313" key="5">
    <source>
        <dbReference type="Proteomes" id="UP001595751"/>
    </source>
</evidence>
<dbReference type="InterPro" id="IPR001647">
    <property type="entry name" value="HTH_TetR"/>
</dbReference>
<gene>
    <name evidence="4" type="ORF">ACFORJ_09140</name>
</gene>
<accession>A0ABV7ZP37</accession>
<comment type="caution">
    <text evidence="4">The sequence shown here is derived from an EMBL/GenBank/DDBJ whole genome shotgun (WGS) entry which is preliminary data.</text>
</comment>
<evidence type="ECO:0000259" key="3">
    <source>
        <dbReference type="PROSITE" id="PS50977"/>
    </source>
</evidence>
<evidence type="ECO:0000256" key="2">
    <source>
        <dbReference type="PROSITE-ProRule" id="PRU00335"/>
    </source>
</evidence>
<organism evidence="4 5">
    <name type="scientific">Corynebacterium hansenii</name>
    <dbReference type="NCBI Taxonomy" id="394964"/>
    <lineage>
        <taxon>Bacteria</taxon>
        <taxon>Bacillati</taxon>
        <taxon>Actinomycetota</taxon>
        <taxon>Actinomycetes</taxon>
        <taxon>Mycobacteriales</taxon>
        <taxon>Corynebacteriaceae</taxon>
        <taxon>Corynebacterium</taxon>
    </lineage>
</organism>
<dbReference type="Gene3D" id="1.10.357.10">
    <property type="entry name" value="Tetracycline Repressor, domain 2"/>
    <property type="match status" value="1"/>
</dbReference>
<proteinExistence type="predicted"/>
<dbReference type="Proteomes" id="UP001595751">
    <property type="component" value="Unassembled WGS sequence"/>
</dbReference>
<dbReference type="PROSITE" id="PS50977">
    <property type="entry name" value="HTH_TETR_2"/>
    <property type="match status" value="1"/>
</dbReference>
<reference evidence="5" key="1">
    <citation type="journal article" date="2019" name="Int. J. Syst. Evol. Microbiol.">
        <title>The Global Catalogue of Microorganisms (GCM) 10K type strain sequencing project: providing services to taxonomists for standard genome sequencing and annotation.</title>
        <authorList>
            <consortium name="The Broad Institute Genomics Platform"/>
            <consortium name="The Broad Institute Genome Sequencing Center for Infectious Disease"/>
            <person name="Wu L."/>
            <person name="Ma J."/>
        </authorList>
    </citation>
    <scope>NUCLEOTIDE SEQUENCE [LARGE SCALE GENOMIC DNA]</scope>
    <source>
        <strain evidence="5">CCUG 53252</strain>
    </source>
</reference>
<feature type="DNA-binding region" description="H-T-H motif" evidence="2">
    <location>
        <begin position="35"/>
        <end position="54"/>
    </location>
</feature>
<feature type="domain" description="HTH tetR-type" evidence="3">
    <location>
        <begin position="12"/>
        <end position="72"/>
    </location>
</feature>
<keyword evidence="1 2" id="KW-0238">DNA-binding</keyword>
<protein>
    <recommendedName>
        <fullName evidence="3">HTH tetR-type domain-containing protein</fullName>
    </recommendedName>
</protein>
<evidence type="ECO:0000313" key="4">
    <source>
        <dbReference type="EMBL" id="MFC3850323.1"/>
    </source>
</evidence>
<dbReference type="EMBL" id="JBHRZN010000003">
    <property type="protein sequence ID" value="MFC3850323.1"/>
    <property type="molecule type" value="Genomic_DNA"/>
</dbReference>
<dbReference type="SUPFAM" id="SSF46689">
    <property type="entry name" value="Homeodomain-like"/>
    <property type="match status" value="1"/>
</dbReference>
<sequence length="200" mass="21258">MRKIQTMPRASSRSRDKLRAAAAALLDQREPVDITITDLVREAGVSRPTFYAVYRDLSEAWADAAVLRLEEAFDGIDPAADGFDTGDIDRILEVIGIAVAKLEPHVDFMHRALAGPGGPEVLRQSIDYLAGRILASPTFGGNLAEGPLAPETAARAIAASIAWTAVDWAADDDRGPLTELVSDLGVLLVRGVDGGLGVSR</sequence>
<dbReference type="InterPro" id="IPR009057">
    <property type="entry name" value="Homeodomain-like_sf"/>
</dbReference>